<keyword evidence="4 7" id="KW-0489">Methyltransferase</keyword>
<feature type="active site" evidence="7">
    <location>
        <position position="95"/>
    </location>
</feature>
<dbReference type="EMBL" id="LT906465">
    <property type="protein sequence ID" value="SNV38244.1"/>
    <property type="molecule type" value="Genomic_DNA"/>
</dbReference>
<dbReference type="FunFam" id="3.40.50.150:FF:000010">
    <property type="entry name" value="Protein-L-isoaspartate O-methyltransferase"/>
    <property type="match status" value="1"/>
</dbReference>
<evidence type="ECO:0000256" key="5">
    <source>
        <dbReference type="ARBA" id="ARBA00022679"/>
    </source>
</evidence>
<name>A0A239WX02_9FLAO</name>
<dbReference type="NCBIfam" id="TIGR00080">
    <property type="entry name" value="pimt"/>
    <property type="match status" value="1"/>
</dbReference>
<evidence type="ECO:0000256" key="1">
    <source>
        <dbReference type="ARBA" id="ARBA00004496"/>
    </source>
</evidence>
<sequence length="246" mass="27704">MQLNGAIALFMPFLQRCSIATCNKKSYFCDMQDSFVHKGKRKILVDYLREKIGISDENVLSAMNAVPRHLFIESIFEDFAYEDRAFPIAAHQTISHPSTVAEQTELLQVKPGEKILEIGTGCGYQTAVLVAMKTLVYTVERQKDLFDFSQKKLKEMHLRPKFQSFGDGFAGLPTFAPFDKIIVTCGAENLPTELLKQLKVGGKMVIPLGPADEQVLFRFTKISPTEFEKEEFGAYKFVPMLGSTNK</sequence>
<dbReference type="SUPFAM" id="SSF53335">
    <property type="entry name" value="S-adenosyl-L-methionine-dependent methyltransferases"/>
    <property type="match status" value="1"/>
</dbReference>
<evidence type="ECO:0000256" key="4">
    <source>
        <dbReference type="ARBA" id="ARBA00022603"/>
    </source>
</evidence>
<dbReference type="KEGG" id="ctak:4412677_00760"/>
<reference evidence="8 9" key="1">
    <citation type="submission" date="2017-06" db="EMBL/GenBank/DDBJ databases">
        <authorList>
            <consortium name="Pathogen Informatics"/>
        </authorList>
    </citation>
    <scope>NUCLEOTIDE SEQUENCE [LARGE SCALE GENOMIC DNA]</scope>
    <source>
        <strain evidence="8 9">NCTC13490</strain>
    </source>
</reference>
<evidence type="ECO:0000256" key="6">
    <source>
        <dbReference type="ARBA" id="ARBA00022691"/>
    </source>
</evidence>
<keyword evidence="3 7" id="KW-0963">Cytoplasm</keyword>
<dbReference type="Gene3D" id="3.40.50.150">
    <property type="entry name" value="Vaccinia Virus protein VP39"/>
    <property type="match status" value="1"/>
</dbReference>
<proteinExistence type="inferred from homology"/>
<comment type="function">
    <text evidence="7">Catalyzes the methyl esterification of L-isoaspartyl residues in peptides and proteins that result from spontaneous decomposition of normal L-aspartyl and L-asparaginyl residues. It plays a role in the repair and/or degradation of damaged proteins.</text>
</comment>
<keyword evidence="5 7" id="KW-0808">Transferase</keyword>
<dbReference type="EC" id="2.1.1.77" evidence="7"/>
<comment type="similarity">
    <text evidence="2 7">Belongs to the methyltransferase superfamily. L-isoaspartyl/D-aspartyl protein methyltransferase family.</text>
</comment>
<dbReference type="InterPro" id="IPR000682">
    <property type="entry name" value="PCMT"/>
</dbReference>
<dbReference type="PANTHER" id="PTHR11579">
    <property type="entry name" value="PROTEIN-L-ISOASPARTATE O-METHYLTRANSFERASE"/>
    <property type="match status" value="1"/>
</dbReference>
<organism evidence="8 9">
    <name type="scientific">Chryseobacterium taklimakanense</name>
    <dbReference type="NCBI Taxonomy" id="536441"/>
    <lineage>
        <taxon>Bacteria</taxon>
        <taxon>Pseudomonadati</taxon>
        <taxon>Bacteroidota</taxon>
        <taxon>Flavobacteriia</taxon>
        <taxon>Flavobacteriales</taxon>
        <taxon>Weeksellaceae</taxon>
        <taxon>Chryseobacterium group</taxon>
        <taxon>Chryseobacterium</taxon>
    </lineage>
</organism>
<keyword evidence="9" id="KW-1185">Reference proteome</keyword>
<dbReference type="Pfam" id="PF01135">
    <property type="entry name" value="PCMT"/>
    <property type="match status" value="1"/>
</dbReference>
<dbReference type="PROSITE" id="PS01279">
    <property type="entry name" value="PCMT"/>
    <property type="match status" value="1"/>
</dbReference>
<dbReference type="GO" id="GO:0004719">
    <property type="term" value="F:protein-L-isoaspartate (D-aspartate) O-methyltransferase activity"/>
    <property type="evidence" value="ECO:0007669"/>
    <property type="project" value="UniProtKB-UniRule"/>
</dbReference>
<dbReference type="Proteomes" id="UP000215196">
    <property type="component" value="Chromosome 1"/>
</dbReference>
<protein>
    <recommendedName>
        <fullName evidence="7">Protein-L-isoaspartate O-methyltransferase</fullName>
        <ecNumber evidence="7">2.1.1.77</ecNumber>
    </recommendedName>
    <alternativeName>
        <fullName evidence="7">L-isoaspartyl protein carboxyl methyltransferase</fullName>
    </alternativeName>
    <alternativeName>
        <fullName evidence="7">Protein L-isoaspartyl methyltransferase</fullName>
    </alternativeName>
    <alternativeName>
        <fullName evidence="7">Protein-beta-aspartate methyltransferase</fullName>
        <shortName evidence="7">PIMT</shortName>
    </alternativeName>
</protein>
<accession>A0A239WX02</accession>
<dbReference type="HAMAP" id="MF_00090">
    <property type="entry name" value="PIMT"/>
    <property type="match status" value="1"/>
</dbReference>
<evidence type="ECO:0000256" key="3">
    <source>
        <dbReference type="ARBA" id="ARBA00022490"/>
    </source>
</evidence>
<dbReference type="GO" id="GO:0030091">
    <property type="term" value="P:protein repair"/>
    <property type="evidence" value="ECO:0007669"/>
    <property type="project" value="UniProtKB-UniRule"/>
</dbReference>
<keyword evidence="6 7" id="KW-0949">S-adenosyl-L-methionine</keyword>
<dbReference type="InterPro" id="IPR029063">
    <property type="entry name" value="SAM-dependent_MTases_sf"/>
</dbReference>
<dbReference type="CDD" id="cd02440">
    <property type="entry name" value="AdoMet_MTases"/>
    <property type="match status" value="1"/>
</dbReference>
<dbReference type="GO" id="GO:0005737">
    <property type="term" value="C:cytoplasm"/>
    <property type="evidence" value="ECO:0007669"/>
    <property type="project" value="UniProtKB-SubCell"/>
</dbReference>
<comment type="subcellular location">
    <subcellularLocation>
        <location evidence="1 7">Cytoplasm</location>
    </subcellularLocation>
</comment>
<gene>
    <name evidence="7 8" type="primary">pcm</name>
    <name evidence="8" type="ORF">SAMEA4412677_00760</name>
</gene>
<evidence type="ECO:0000256" key="7">
    <source>
        <dbReference type="HAMAP-Rule" id="MF_00090"/>
    </source>
</evidence>
<dbReference type="AlphaFoldDB" id="A0A239WX02"/>
<comment type="catalytic activity">
    <reaction evidence="7">
        <text>[protein]-L-isoaspartate + S-adenosyl-L-methionine = [protein]-L-isoaspartate alpha-methyl ester + S-adenosyl-L-homocysteine</text>
        <dbReference type="Rhea" id="RHEA:12705"/>
        <dbReference type="Rhea" id="RHEA-COMP:12143"/>
        <dbReference type="Rhea" id="RHEA-COMP:12144"/>
        <dbReference type="ChEBI" id="CHEBI:57856"/>
        <dbReference type="ChEBI" id="CHEBI:59789"/>
        <dbReference type="ChEBI" id="CHEBI:90596"/>
        <dbReference type="ChEBI" id="CHEBI:90598"/>
        <dbReference type="EC" id="2.1.1.77"/>
    </reaction>
</comment>
<dbReference type="NCBIfam" id="NF001453">
    <property type="entry name" value="PRK00312.1"/>
    <property type="match status" value="1"/>
</dbReference>
<evidence type="ECO:0000256" key="2">
    <source>
        <dbReference type="ARBA" id="ARBA00005369"/>
    </source>
</evidence>
<dbReference type="PANTHER" id="PTHR11579:SF0">
    <property type="entry name" value="PROTEIN-L-ISOASPARTATE(D-ASPARTATE) O-METHYLTRANSFERASE"/>
    <property type="match status" value="1"/>
</dbReference>
<dbReference type="GO" id="GO:0032259">
    <property type="term" value="P:methylation"/>
    <property type="evidence" value="ECO:0007669"/>
    <property type="project" value="UniProtKB-KW"/>
</dbReference>
<evidence type="ECO:0000313" key="9">
    <source>
        <dbReference type="Proteomes" id="UP000215196"/>
    </source>
</evidence>
<evidence type="ECO:0000313" key="8">
    <source>
        <dbReference type="EMBL" id="SNV38244.1"/>
    </source>
</evidence>